<dbReference type="InterPro" id="IPR002156">
    <property type="entry name" value="RNaseH_domain"/>
</dbReference>
<dbReference type="GO" id="GO:0003676">
    <property type="term" value="F:nucleic acid binding"/>
    <property type="evidence" value="ECO:0007669"/>
    <property type="project" value="InterPro"/>
</dbReference>
<dbReference type="OMA" id="VIATEIM"/>
<dbReference type="EMBL" id="UZAU01000791">
    <property type="status" value="NOT_ANNOTATED_CDS"/>
    <property type="molecule type" value="Genomic_DNA"/>
</dbReference>
<sequence>MASSSYSVNELEDLYANIEIEGEDDAANIFEFEESETEVTNVELCIVGRFLTARAIDYDVMRHIMASLWQPGKGMYVKQLESNRFLFQFYHEIDLNRVIEGSPWTFNRIQFVFPKLKPKDDPRTVPLNNLDIWVQVHGLQYGFKSENVLRRAGNYIGAFVESDPKNFRGIWRDYMRFRVTLNVTVPLKRRMKLRRTTGDEGFWANFKYEFLPTFCFICGILGHAEKFCPKRFDSPADQLAQPYGIWMKAQPRRRHHLIGSQWLRNGDDDDMENTGGSSLGVNRQQSTINAPLIQESNATDQGALNHQRINFGKSKGVIATEIMQPLYGNIPTSPRESPSDILEEELEDNVIVDSKRRRTRLERESAIIDLVQDEPTGRNNDGISNEVMEEDTTTDAVQRVDSQLGSKNELLVGFGLYSVDSRGHSGGVAMLWRNKLEAQLLRFSANFIDIQIDSPNSTPWRLTGLYGEPNREQRQLTWNLIRNLQQLSTLPWCIIGDLNNVTSHNDKRGGNNYPQRLIDGFNQTLSDCRLIDLDIVGYPFTWERGRGNPNWIEVGLDRALVSHSWTNLFISAQLFNLEITASDHCPILLQPTVQHVFVPAHQFRFENAWLRELLCFQVVKQVWEAHVDCDQNSKFFHAKATSRKKNNAIHSLQNDSGAWVNWDTGLDSLIADYFQNLFVSSNSDFNDVVSSIVPSITTAENESLLAPITDEEVKKALFQMHPDKSPGPDGMTPGFYQKYWSIVGRDVINQVKEFFATCSLRNGINRTNIVLIPKKKQPCTMSDLRPISLCNVLYKVISKVLANRLKIVLHHIISEQQSAFIPGRLISDNIMIAFEVMHYLKRKRKGKEGCMALKLDLSKAYDRVEWDFIRAMMIRMGFASYFVNLILQTLTSVEYNVVHSGKIIGPITPHRGIRQGDPLSSYLFLICAEGLSSLIRKFERLGHIKGCKVANGAPIISHMLFADDSYIYCRATEREASNVIRLLQLFELDSGQHVNFGKSSIFFSSNTTDGVKQRICSLLRMEIAPENSTYLGLPCTMGRNENAILWFLREKMQKRIQSWEGRFLSKAGREILLKTVAQALPSYAMSVFLLPVDTCSSLEGMMSKYWWNTSNQNSRGISWMSWKRLTKQKDDGGMGFRSLRDYNLSLLGKQGWRLLTHEQSLVSRVYKARYYPQGSFLTATLGSNPSFIWKSIFESQDLVKAGARIRIGSGSSTAVLHTPWLPYDPQPCITSSHPSLETCTVNQLMKINQREWDNEVISDIFNSRDAQIILQIPLNNQVHEDVWYWSKEATGFYSVKSAYKHIQDSKGNWANDEGTTFWKKYWKIKVPPKVLHFAWRALTDCLATRVQLQIKHVPVATTCVFCNDAAETTIHLLVECPFSKSCWNRSAVSLPTSDCTSFFDWFSAMWSRHGGSFIEEILMVTWSIWKARNDIIWNNRTSSAAAIVSTAHQTLNQWKFAQSCRFEPIHLNSNCYGSNDSWTKPDDGMIKVNVDGATFETSNSFGTGLIARDSTGAVILASSTFSNGFSNAPFAEIISIKEALSWIKDSNLSNAVIESDCLTAVQDLQSQVDMPSMFGIVVKDCKVLLSSLSNVVVSHVKRSTNKAAHCLARGSCFWSDRKFSESTLPSTLKSIVIGDLIQ</sequence>
<proteinExistence type="predicted"/>
<dbReference type="CDD" id="cd01650">
    <property type="entry name" value="RT_nLTR_like"/>
    <property type="match status" value="1"/>
</dbReference>
<dbReference type="Pfam" id="PF13456">
    <property type="entry name" value="RVT_3"/>
    <property type="match status" value="1"/>
</dbReference>
<dbReference type="SUPFAM" id="SSF56219">
    <property type="entry name" value="DNase I-like"/>
    <property type="match status" value="1"/>
</dbReference>
<dbReference type="Pfam" id="PF03372">
    <property type="entry name" value="Exo_endo_phos"/>
    <property type="match status" value="1"/>
</dbReference>
<dbReference type="InterPro" id="IPR026960">
    <property type="entry name" value="RVT-Znf"/>
</dbReference>
<dbReference type="PROSITE" id="PS50878">
    <property type="entry name" value="RT_POL"/>
    <property type="match status" value="1"/>
</dbReference>
<dbReference type="InterPro" id="IPR005135">
    <property type="entry name" value="Endo/exonuclease/phosphatase"/>
</dbReference>
<evidence type="ECO:0000313" key="3">
    <source>
        <dbReference type="Proteomes" id="UP000596661"/>
    </source>
</evidence>
<organism evidence="2 3">
    <name type="scientific">Cannabis sativa</name>
    <name type="common">Hemp</name>
    <name type="synonym">Marijuana</name>
    <dbReference type="NCBI Taxonomy" id="3483"/>
    <lineage>
        <taxon>Eukaryota</taxon>
        <taxon>Viridiplantae</taxon>
        <taxon>Streptophyta</taxon>
        <taxon>Embryophyta</taxon>
        <taxon>Tracheophyta</taxon>
        <taxon>Spermatophyta</taxon>
        <taxon>Magnoliopsida</taxon>
        <taxon>eudicotyledons</taxon>
        <taxon>Gunneridae</taxon>
        <taxon>Pentapetalae</taxon>
        <taxon>rosids</taxon>
        <taxon>fabids</taxon>
        <taxon>Rosales</taxon>
        <taxon>Cannabaceae</taxon>
        <taxon>Cannabis</taxon>
    </lineage>
</organism>
<dbReference type="Pfam" id="PF00078">
    <property type="entry name" value="RVT_1"/>
    <property type="match status" value="1"/>
</dbReference>
<dbReference type="InterPro" id="IPR043502">
    <property type="entry name" value="DNA/RNA_pol_sf"/>
</dbReference>
<dbReference type="Gene3D" id="3.30.420.10">
    <property type="entry name" value="Ribonuclease H-like superfamily/Ribonuclease H"/>
    <property type="match status" value="1"/>
</dbReference>
<dbReference type="Pfam" id="PF13966">
    <property type="entry name" value="zf-RVT"/>
    <property type="match status" value="1"/>
</dbReference>
<dbReference type="SUPFAM" id="SSF56672">
    <property type="entry name" value="DNA/RNA polymerases"/>
    <property type="match status" value="1"/>
</dbReference>
<dbReference type="GO" id="GO:0004523">
    <property type="term" value="F:RNA-DNA hybrid ribonuclease activity"/>
    <property type="evidence" value="ECO:0007669"/>
    <property type="project" value="InterPro"/>
</dbReference>
<evidence type="ECO:0000313" key="2">
    <source>
        <dbReference type="EnsemblPlants" id="cds.evm.model.10.302"/>
    </source>
</evidence>
<dbReference type="InterPro" id="IPR025558">
    <property type="entry name" value="DUF4283"/>
</dbReference>
<accession>A0A803QN87</accession>
<evidence type="ECO:0000259" key="1">
    <source>
        <dbReference type="PROSITE" id="PS50878"/>
    </source>
</evidence>
<dbReference type="EnsemblPlants" id="evm.model.10.302">
    <property type="protein sequence ID" value="cds.evm.model.10.302"/>
    <property type="gene ID" value="evm.TU.10.302"/>
</dbReference>
<dbReference type="Proteomes" id="UP000596661">
    <property type="component" value="Unassembled WGS sequence"/>
</dbReference>
<dbReference type="CDD" id="cd06222">
    <property type="entry name" value="RNase_H_like"/>
    <property type="match status" value="1"/>
</dbReference>
<dbReference type="Gramene" id="evm.model.10.302">
    <property type="protein sequence ID" value="cds.evm.model.10.302"/>
    <property type="gene ID" value="evm.TU.10.302"/>
</dbReference>
<protein>
    <recommendedName>
        <fullName evidence="1">Reverse transcriptase domain-containing protein</fullName>
    </recommendedName>
</protein>
<dbReference type="InterPro" id="IPR025836">
    <property type="entry name" value="Zn_knuckle_CX2CX4HX4C"/>
</dbReference>
<dbReference type="InterPro" id="IPR036397">
    <property type="entry name" value="RNaseH_sf"/>
</dbReference>
<reference evidence="2" key="1">
    <citation type="submission" date="2021-03" db="UniProtKB">
        <authorList>
            <consortium name="EnsemblPlants"/>
        </authorList>
    </citation>
    <scope>IDENTIFICATION</scope>
</reference>
<dbReference type="Pfam" id="PF14111">
    <property type="entry name" value="DUF4283"/>
    <property type="match status" value="1"/>
</dbReference>
<name>A0A803QN87_CANSA</name>
<dbReference type="PANTHER" id="PTHR33116:SF86">
    <property type="entry name" value="REVERSE TRANSCRIPTASE DOMAIN-CONTAINING PROTEIN"/>
    <property type="match status" value="1"/>
</dbReference>
<dbReference type="InterPro" id="IPR044730">
    <property type="entry name" value="RNase_H-like_dom_plant"/>
</dbReference>
<feature type="domain" description="Reverse transcriptase" evidence="1">
    <location>
        <begin position="753"/>
        <end position="1035"/>
    </location>
</feature>
<dbReference type="InterPro" id="IPR036691">
    <property type="entry name" value="Endo/exonu/phosph_ase_sf"/>
</dbReference>
<dbReference type="InterPro" id="IPR012337">
    <property type="entry name" value="RNaseH-like_sf"/>
</dbReference>
<dbReference type="SUPFAM" id="SSF53098">
    <property type="entry name" value="Ribonuclease H-like"/>
    <property type="match status" value="1"/>
</dbReference>
<dbReference type="Pfam" id="PF14392">
    <property type="entry name" value="zf-CCHC_4"/>
    <property type="match status" value="1"/>
</dbReference>
<keyword evidence="3" id="KW-1185">Reference proteome</keyword>
<dbReference type="InterPro" id="IPR000477">
    <property type="entry name" value="RT_dom"/>
</dbReference>
<dbReference type="Gene3D" id="3.60.10.10">
    <property type="entry name" value="Endonuclease/exonuclease/phosphatase"/>
    <property type="match status" value="1"/>
</dbReference>
<dbReference type="PANTHER" id="PTHR33116">
    <property type="entry name" value="REVERSE TRANSCRIPTASE ZINC-BINDING DOMAIN-CONTAINING PROTEIN-RELATED-RELATED"/>
    <property type="match status" value="1"/>
</dbReference>